<dbReference type="Pfam" id="PF08241">
    <property type="entry name" value="Methyltransf_11"/>
    <property type="match status" value="1"/>
</dbReference>
<protein>
    <submittedName>
        <fullName evidence="3">Class I SAM-dependent methyltransferase</fullName>
        <ecNumber evidence="3">2.1.1.-</ecNumber>
    </submittedName>
</protein>
<dbReference type="RefSeq" id="WP_227229944.1">
    <property type="nucleotide sequence ID" value="NZ_JAJCVJ010000002.1"/>
</dbReference>
<dbReference type="CDD" id="cd02440">
    <property type="entry name" value="AdoMet_MTases"/>
    <property type="match status" value="1"/>
</dbReference>
<dbReference type="GO" id="GO:0008168">
    <property type="term" value="F:methyltransferase activity"/>
    <property type="evidence" value="ECO:0007669"/>
    <property type="project" value="UniProtKB-KW"/>
</dbReference>
<evidence type="ECO:0000256" key="1">
    <source>
        <dbReference type="SAM" id="MobiDB-lite"/>
    </source>
</evidence>
<evidence type="ECO:0000313" key="4">
    <source>
        <dbReference type="Proteomes" id="UP001596201"/>
    </source>
</evidence>
<evidence type="ECO:0000259" key="2">
    <source>
        <dbReference type="Pfam" id="PF08241"/>
    </source>
</evidence>
<feature type="compositionally biased region" description="Acidic residues" evidence="1">
    <location>
        <begin position="191"/>
        <end position="214"/>
    </location>
</feature>
<proteinExistence type="predicted"/>
<feature type="domain" description="Methyltransferase type 11" evidence="2">
    <location>
        <begin position="46"/>
        <end position="138"/>
    </location>
</feature>
<keyword evidence="4" id="KW-1185">Reference proteome</keyword>
<dbReference type="SUPFAM" id="SSF53335">
    <property type="entry name" value="S-adenosyl-L-methionine-dependent methyltransferases"/>
    <property type="match status" value="1"/>
</dbReference>
<evidence type="ECO:0000313" key="3">
    <source>
        <dbReference type="EMBL" id="MFC5367699.1"/>
    </source>
</evidence>
<accession>A0ABD5RCG0</accession>
<reference evidence="3 4" key="1">
    <citation type="journal article" date="2019" name="Int. J. Syst. Evol. Microbiol.">
        <title>The Global Catalogue of Microorganisms (GCM) 10K type strain sequencing project: providing services to taxonomists for standard genome sequencing and annotation.</title>
        <authorList>
            <consortium name="The Broad Institute Genomics Platform"/>
            <consortium name="The Broad Institute Genome Sequencing Center for Infectious Disease"/>
            <person name="Wu L."/>
            <person name="Ma J."/>
        </authorList>
    </citation>
    <scope>NUCLEOTIDE SEQUENCE [LARGE SCALE GENOMIC DNA]</scope>
    <source>
        <strain evidence="3 4">CGMCC 1.12237</strain>
    </source>
</reference>
<sequence>MVDKQAVQRGYDELAEQYDGWRERGGRGVDLLDDVLGALSPDARLLDAGCGGGQPVLARASETTDAVGLDFSGEQLRLAGEHAPTADRVQGDMTALPFAADSFDAVVAYWSVIHVPLADHQTVVDEFARVLRPGGRLLLCEGTTEWVGENPDWFDSGTGMAWEIAGAEATDRQLLSAGFAVTDRWGLPESLSDDADAVGENDDADAANEAESSDDPWTFFAARLPE</sequence>
<dbReference type="EC" id="2.1.1.-" evidence="3"/>
<dbReference type="PANTHER" id="PTHR43591">
    <property type="entry name" value="METHYLTRANSFERASE"/>
    <property type="match status" value="1"/>
</dbReference>
<dbReference type="EMBL" id="JBHSKX010000002">
    <property type="protein sequence ID" value="MFC5367699.1"/>
    <property type="molecule type" value="Genomic_DNA"/>
</dbReference>
<name>A0ABD5RCG0_9EURY</name>
<keyword evidence="3" id="KW-0489">Methyltransferase</keyword>
<dbReference type="Gene3D" id="3.40.50.150">
    <property type="entry name" value="Vaccinia Virus protein VP39"/>
    <property type="match status" value="1"/>
</dbReference>
<dbReference type="Proteomes" id="UP001596201">
    <property type="component" value="Unassembled WGS sequence"/>
</dbReference>
<dbReference type="GO" id="GO:0032259">
    <property type="term" value="P:methylation"/>
    <property type="evidence" value="ECO:0007669"/>
    <property type="project" value="UniProtKB-KW"/>
</dbReference>
<dbReference type="InterPro" id="IPR013216">
    <property type="entry name" value="Methyltransf_11"/>
</dbReference>
<keyword evidence="3" id="KW-0808">Transferase</keyword>
<dbReference type="AlphaFoldDB" id="A0ABD5RCG0"/>
<organism evidence="3 4">
    <name type="scientific">Salinirubrum litoreum</name>
    <dbReference type="NCBI Taxonomy" id="1126234"/>
    <lineage>
        <taxon>Archaea</taxon>
        <taxon>Methanobacteriati</taxon>
        <taxon>Methanobacteriota</taxon>
        <taxon>Stenosarchaea group</taxon>
        <taxon>Halobacteria</taxon>
        <taxon>Halobacteriales</taxon>
        <taxon>Haloferacaceae</taxon>
        <taxon>Salinirubrum</taxon>
    </lineage>
</organism>
<feature type="region of interest" description="Disordered" evidence="1">
    <location>
        <begin position="190"/>
        <end position="217"/>
    </location>
</feature>
<dbReference type="InterPro" id="IPR029063">
    <property type="entry name" value="SAM-dependent_MTases_sf"/>
</dbReference>
<gene>
    <name evidence="3" type="ORF">ACFPJ5_12215</name>
</gene>
<comment type="caution">
    <text evidence="3">The sequence shown here is derived from an EMBL/GenBank/DDBJ whole genome shotgun (WGS) entry which is preliminary data.</text>
</comment>